<dbReference type="EMBL" id="ONZQ02000004">
    <property type="protein sequence ID" value="SPO00737.1"/>
    <property type="molecule type" value="Genomic_DNA"/>
</dbReference>
<feature type="compositionally biased region" description="Polar residues" evidence="1">
    <location>
        <begin position="68"/>
        <end position="87"/>
    </location>
</feature>
<organism evidence="2 3">
    <name type="scientific">Cephalotrichum gorgonifer</name>
    <dbReference type="NCBI Taxonomy" id="2041049"/>
    <lineage>
        <taxon>Eukaryota</taxon>
        <taxon>Fungi</taxon>
        <taxon>Dikarya</taxon>
        <taxon>Ascomycota</taxon>
        <taxon>Pezizomycotina</taxon>
        <taxon>Sordariomycetes</taxon>
        <taxon>Hypocreomycetidae</taxon>
        <taxon>Microascales</taxon>
        <taxon>Microascaceae</taxon>
        <taxon>Cephalotrichum</taxon>
    </lineage>
</organism>
<dbReference type="AlphaFoldDB" id="A0AAE8MWC5"/>
<proteinExistence type="predicted"/>
<name>A0AAE8MWC5_9PEZI</name>
<comment type="caution">
    <text evidence="2">The sequence shown here is derived from an EMBL/GenBank/DDBJ whole genome shotgun (WGS) entry which is preliminary data.</text>
</comment>
<evidence type="ECO:0000313" key="3">
    <source>
        <dbReference type="Proteomes" id="UP001187682"/>
    </source>
</evidence>
<accession>A0AAE8MWC5</accession>
<keyword evidence="3" id="KW-1185">Reference proteome</keyword>
<evidence type="ECO:0000313" key="2">
    <source>
        <dbReference type="EMBL" id="SPO00737.1"/>
    </source>
</evidence>
<evidence type="ECO:0000256" key="1">
    <source>
        <dbReference type="SAM" id="MobiDB-lite"/>
    </source>
</evidence>
<reference evidence="2" key="1">
    <citation type="submission" date="2018-03" db="EMBL/GenBank/DDBJ databases">
        <authorList>
            <person name="Guldener U."/>
        </authorList>
    </citation>
    <scope>NUCLEOTIDE SEQUENCE</scope>
</reference>
<feature type="region of interest" description="Disordered" evidence="1">
    <location>
        <begin position="355"/>
        <end position="397"/>
    </location>
</feature>
<feature type="region of interest" description="Disordered" evidence="1">
    <location>
        <begin position="39"/>
        <end position="163"/>
    </location>
</feature>
<sequence>MGCSPCNNCDDRRCQSYHSSDETTFVPDDISLTRLKLDDDALPIAPVTTIQPTQSDSRPDPRLKSGPLSPSQVSSREPHTTMPSVQPIQPPSGPDTLDPDSFRPGVPLSQEPQPQTPKIHPDNARGPTPPPKIELLRSGQGSSWEPRSHAPNIQPESPRAGQWQSWEQHPYIPRAQHDSEPGSMVKPDTLLPGQWSSWEPHPHMPRVTWICRELPDGSREYLLHYADLGETRRFRDGEMTNLERVDWPKVEYRSTRRLHPAPSRAHSIASPVARSDSSGETEIGEASEWGHRQGHNQEYYQGHSLGHRRGYDQEYHHHHQGHHHRGIPNAEYLGLGISSDRAMFEQEIRRQIRLEKEREREEKKKEREEKKRRRSGKRQMCFVAKKGRPVVVQSLRR</sequence>
<protein>
    <submittedName>
        <fullName evidence="2">Uncharacterized protein</fullName>
    </submittedName>
</protein>
<feature type="compositionally biased region" description="Basic and acidic residues" evidence="1">
    <location>
        <begin position="355"/>
        <end position="369"/>
    </location>
</feature>
<gene>
    <name evidence="2" type="ORF">DNG_03485</name>
</gene>
<feature type="region of interest" description="Disordered" evidence="1">
    <location>
        <begin position="1"/>
        <end position="24"/>
    </location>
</feature>
<feature type="region of interest" description="Disordered" evidence="1">
    <location>
        <begin position="258"/>
        <end position="295"/>
    </location>
</feature>
<dbReference type="Proteomes" id="UP001187682">
    <property type="component" value="Unassembled WGS sequence"/>
</dbReference>